<dbReference type="GO" id="GO:0017134">
    <property type="term" value="F:fibroblast growth factor binding"/>
    <property type="evidence" value="ECO:0007669"/>
    <property type="project" value="Ensembl"/>
</dbReference>
<keyword evidence="5" id="KW-1015">Disulfide bond</keyword>
<keyword evidence="3" id="KW-0964">Secreted</keyword>
<reference evidence="8 9" key="1">
    <citation type="submission" date="2012-03" db="EMBL/GenBank/DDBJ databases">
        <title>Whole Genome Assembly of Papio anubis.</title>
        <authorList>
            <person name="Liu Y.L."/>
            <person name="Abraham K.A."/>
            <person name="Akbar H.A."/>
            <person name="Ali S.A."/>
            <person name="Anosike U.A."/>
            <person name="Aqrawi P.A."/>
            <person name="Arias F.A."/>
            <person name="Attaway T.A."/>
            <person name="Awwad R.A."/>
            <person name="Babu C.B."/>
            <person name="Bandaranaike D.B."/>
            <person name="Battles P.B."/>
            <person name="Bell A.B."/>
            <person name="Beltran B.B."/>
            <person name="Berhane-Mersha D.B."/>
            <person name="Bess C.B."/>
            <person name="Bickham C.B."/>
            <person name="Bolden T.B."/>
            <person name="Carter K.C."/>
            <person name="Chau D.C."/>
            <person name="Chavez A.C."/>
            <person name="Clerc-Blankenburg K.C."/>
            <person name="Coyle M.C."/>
            <person name="Dao M.D."/>
            <person name="Davila M.L.D."/>
            <person name="Davy-Carroll L.D."/>
            <person name="Denson S.D."/>
            <person name="Dinh H.D."/>
            <person name="Fernandez S.F."/>
            <person name="Fernando P.F."/>
            <person name="Forbes L.F."/>
            <person name="Francis C.F."/>
            <person name="Francisco L.F."/>
            <person name="Fu Q.F."/>
            <person name="Garcia-Iii R.G."/>
            <person name="Garrett T.G."/>
            <person name="Gross S.G."/>
            <person name="Gubbala S.G."/>
            <person name="Hirani K.H."/>
            <person name="Hogues M.H."/>
            <person name="Hollins B.H."/>
            <person name="Jackson L.J."/>
            <person name="Javaid M.J."/>
            <person name="Jhangiani S.J."/>
            <person name="Johnson A.J."/>
            <person name="Johnson B.J."/>
            <person name="Jones J.J."/>
            <person name="Joshi V.J."/>
            <person name="Kalu J.K."/>
            <person name="Khan N.K."/>
            <person name="Korchina V.K."/>
            <person name="Kovar C.K."/>
            <person name="Lago L.L."/>
            <person name="Lara F.L."/>
            <person name="Le T.-K.L."/>
            <person name="Lee S.L."/>
            <person name="Legall-Iii F.L."/>
            <person name="Lemon S.L."/>
            <person name="Liu J.L."/>
            <person name="Liu Y.-S.L."/>
            <person name="Liyanage D.L."/>
            <person name="Lopez J.L."/>
            <person name="Lorensuhewa L.L."/>
            <person name="Mata R.M."/>
            <person name="Mathew T.M."/>
            <person name="Mercado C.M."/>
            <person name="Mercado I.M."/>
            <person name="Morales K.M."/>
            <person name="Morgan M.M."/>
            <person name="Munidasa M.M."/>
            <person name="Ngo D.N."/>
            <person name="Nguyen L.N."/>
            <person name="Nguyen T.N."/>
            <person name="Nguyen N.N."/>
            <person name="Obregon M.O."/>
            <person name="Okwuonu G.O."/>
            <person name="Ongeri F.O."/>
            <person name="Onwere C.O."/>
            <person name="Osifeso I.O."/>
            <person name="Parra A.P."/>
            <person name="Patil S.P."/>
            <person name="Perez A.P."/>
            <person name="Perez Y.P."/>
            <person name="Pham C.P."/>
            <person name="Pu L.-L.P."/>
            <person name="Puazo M.P."/>
            <person name="Quiroz J.Q."/>
            <person name="Rouhana J.R."/>
            <person name="Ruiz M.R."/>
            <person name="Ruiz S.-J.R."/>
            <person name="Saada N.S."/>
            <person name="Santibanez J.S."/>
            <person name="Scheel M.S."/>
            <person name="Schneider B.S."/>
            <person name="Simmons D.S."/>
            <person name="Sisson I.S."/>
            <person name="Tang L.-Y.T."/>
            <person name="Thornton R.T."/>
            <person name="Tisius J.T."/>
            <person name="Toledanes G.T."/>
            <person name="Trejos Z.T."/>
            <person name="Usmani K.U."/>
            <person name="Varghese R.V."/>
            <person name="Vattathil S.V."/>
            <person name="Vee V.V."/>
            <person name="Walker D.W."/>
            <person name="Weissenberger G.W."/>
            <person name="White C.W."/>
            <person name="Williams A.W."/>
            <person name="Woodworth J.W."/>
            <person name="Wright R.W."/>
            <person name="Zhu Y.Z."/>
            <person name="Han Y.H."/>
            <person name="Newsham I.N."/>
            <person name="Nazareth L.N."/>
            <person name="Worley K.W."/>
            <person name="Muzny D.M."/>
            <person name="Rogers J.R."/>
            <person name="Gibbs R.G."/>
        </authorList>
    </citation>
    <scope>NUCLEOTIDE SEQUENCE [LARGE SCALE GENOMIC DNA]</scope>
</reference>
<evidence type="ECO:0000256" key="4">
    <source>
        <dbReference type="ARBA" id="ARBA00022729"/>
    </source>
</evidence>
<evidence type="ECO:0000256" key="5">
    <source>
        <dbReference type="ARBA" id="ARBA00023157"/>
    </source>
</evidence>
<dbReference type="GO" id="GO:0005576">
    <property type="term" value="C:extracellular region"/>
    <property type="evidence" value="ECO:0007669"/>
    <property type="project" value="UniProtKB-SubCell"/>
</dbReference>
<reference evidence="8" key="2">
    <citation type="submission" date="2025-08" db="UniProtKB">
        <authorList>
            <consortium name="Ensembl"/>
        </authorList>
    </citation>
    <scope>IDENTIFICATION</scope>
</reference>
<dbReference type="InterPro" id="IPR010510">
    <property type="entry name" value="FGF1-bd"/>
</dbReference>
<dbReference type="GO" id="GO:0090050">
    <property type="term" value="P:positive regulation of cell migration involved in sprouting angiogenesis"/>
    <property type="evidence" value="ECO:0007669"/>
    <property type="project" value="Ensembl"/>
</dbReference>
<reference evidence="8" key="3">
    <citation type="submission" date="2025-09" db="UniProtKB">
        <authorList>
            <consortium name="Ensembl"/>
        </authorList>
    </citation>
    <scope>IDENTIFICATION</scope>
</reference>
<keyword evidence="9" id="KW-1185">Reference proteome</keyword>
<feature type="chain" id="PRO_5035260262" evidence="7">
    <location>
        <begin position="35"/>
        <end position="245"/>
    </location>
</feature>
<name>A0A8I5NLK8_PAPAN</name>
<sequence length="245" mass="27521">MRPEGARPAAAMRIRSLTLLSFLLLAAQVLLVEGEKKVKNGLHSKVVSEQKDTLGNTQIKQKNRPGNKGKFVTKDQANCRWAATEQEEGISLKVECTRLDHEFSCVFAGNPTSCLKLKDERVYWKQIARNLRSQKDICRYSKTAVKTRVCRKDFPESSLKLVSSTLFGNTKPRKEKTEMSPGEHIKGKETTPASLAVTETMTTKAPECVEDPDTANQRRTALEFCGETWSSLCTFFLRIIQDTSC</sequence>
<dbReference type="Ensembl" id="ENSPANT00000065790.1">
    <property type="protein sequence ID" value="ENSPANP00000049251.1"/>
    <property type="gene ID" value="ENSPANG00000042480.1"/>
</dbReference>
<organism evidence="8 9">
    <name type="scientific">Papio anubis</name>
    <name type="common">Olive baboon</name>
    <dbReference type="NCBI Taxonomy" id="9555"/>
    <lineage>
        <taxon>Eukaryota</taxon>
        <taxon>Metazoa</taxon>
        <taxon>Chordata</taxon>
        <taxon>Craniata</taxon>
        <taxon>Vertebrata</taxon>
        <taxon>Euteleostomi</taxon>
        <taxon>Mammalia</taxon>
        <taxon>Eutheria</taxon>
        <taxon>Euarchontoglires</taxon>
        <taxon>Primates</taxon>
        <taxon>Haplorrhini</taxon>
        <taxon>Catarrhini</taxon>
        <taxon>Cercopithecidae</taxon>
        <taxon>Cercopithecinae</taxon>
        <taxon>Papio</taxon>
    </lineage>
</organism>
<accession>A0A8I5NLK8</accession>
<dbReference type="OMA" id="VYWKQIG"/>
<comment type="subcellular location">
    <subcellularLocation>
        <location evidence="1">Secreted</location>
    </subcellularLocation>
</comment>
<evidence type="ECO:0000256" key="3">
    <source>
        <dbReference type="ARBA" id="ARBA00022525"/>
    </source>
</evidence>
<evidence type="ECO:0000256" key="1">
    <source>
        <dbReference type="ARBA" id="ARBA00004613"/>
    </source>
</evidence>
<proteinExistence type="inferred from homology"/>
<dbReference type="Proteomes" id="UP000028761">
    <property type="component" value="Chromosome 3"/>
</dbReference>
<dbReference type="AlphaFoldDB" id="A0A8I5NLK8"/>
<dbReference type="GO" id="GO:0045743">
    <property type="term" value="P:positive regulation of fibroblast growth factor receptor signaling pathway"/>
    <property type="evidence" value="ECO:0007669"/>
    <property type="project" value="Ensembl"/>
</dbReference>
<evidence type="ECO:0000256" key="2">
    <source>
        <dbReference type="ARBA" id="ARBA00008326"/>
    </source>
</evidence>
<evidence type="ECO:0000313" key="8">
    <source>
        <dbReference type="Ensembl" id="ENSPANP00000049251.1"/>
    </source>
</evidence>
<evidence type="ECO:0000313" key="9">
    <source>
        <dbReference type="Proteomes" id="UP000028761"/>
    </source>
</evidence>
<evidence type="ECO:0000256" key="6">
    <source>
        <dbReference type="ARBA" id="ARBA00023183"/>
    </source>
</evidence>
<dbReference type="GO" id="GO:0008543">
    <property type="term" value="P:fibroblast growth factor receptor signaling pathway"/>
    <property type="evidence" value="ECO:0007669"/>
    <property type="project" value="Ensembl"/>
</dbReference>
<dbReference type="GO" id="GO:0051450">
    <property type="term" value="P:myoblast proliferation"/>
    <property type="evidence" value="ECO:0007669"/>
    <property type="project" value="Ensembl"/>
</dbReference>
<dbReference type="GO" id="GO:0007267">
    <property type="term" value="P:cell-cell signaling"/>
    <property type="evidence" value="ECO:0007669"/>
    <property type="project" value="TreeGrafter"/>
</dbReference>
<gene>
    <name evidence="8" type="primary">FGFBP1</name>
</gene>
<dbReference type="Pfam" id="PF06473">
    <property type="entry name" value="FGF-BP1"/>
    <property type="match status" value="1"/>
</dbReference>
<dbReference type="GO" id="GO:2000288">
    <property type="term" value="P:positive regulation of myoblast proliferation"/>
    <property type="evidence" value="ECO:0007669"/>
    <property type="project" value="Ensembl"/>
</dbReference>
<dbReference type="GO" id="GO:1903589">
    <property type="term" value="P:positive regulation of blood vessel endothelial cell proliferation involved in sprouting angiogenesis"/>
    <property type="evidence" value="ECO:0007669"/>
    <property type="project" value="Ensembl"/>
</dbReference>
<protein>
    <submittedName>
        <fullName evidence="8">Fibroblast growth factor binding protein 1</fullName>
    </submittedName>
</protein>
<dbReference type="PANTHER" id="PTHR15258:SF2">
    <property type="entry name" value="FIBROBLAST GROWTH FACTOR-BINDING PROTEIN 1"/>
    <property type="match status" value="1"/>
</dbReference>
<keyword evidence="6" id="KW-0340">Growth factor binding</keyword>
<evidence type="ECO:0000256" key="7">
    <source>
        <dbReference type="SAM" id="SignalP"/>
    </source>
</evidence>
<dbReference type="GeneTree" id="ENSGT00940000154372"/>
<keyword evidence="4 7" id="KW-0732">Signal</keyword>
<dbReference type="GO" id="GO:0009986">
    <property type="term" value="C:cell surface"/>
    <property type="evidence" value="ECO:0007669"/>
    <property type="project" value="Ensembl"/>
</dbReference>
<feature type="signal peptide" evidence="7">
    <location>
        <begin position="1"/>
        <end position="34"/>
    </location>
</feature>
<dbReference type="PANTHER" id="PTHR15258">
    <property type="entry name" value="FGF BINDING PROTEIN-RELATED"/>
    <property type="match status" value="1"/>
</dbReference>
<comment type="similarity">
    <text evidence="2">Belongs to the fibroblast growth factor-binding protein family.</text>
</comment>